<dbReference type="Proteomes" id="UP000822688">
    <property type="component" value="Chromosome 1"/>
</dbReference>
<dbReference type="AlphaFoldDB" id="A0A8T0J1T8"/>
<protein>
    <submittedName>
        <fullName evidence="1">Uncharacterized protein</fullName>
    </submittedName>
</protein>
<gene>
    <name evidence="1" type="ORF">KC19_1G025900</name>
</gene>
<dbReference type="EMBL" id="CM026421">
    <property type="protein sequence ID" value="KAG0589517.1"/>
    <property type="molecule type" value="Genomic_DNA"/>
</dbReference>
<evidence type="ECO:0000313" key="1">
    <source>
        <dbReference type="EMBL" id="KAG0589517.1"/>
    </source>
</evidence>
<organism evidence="1 2">
    <name type="scientific">Ceratodon purpureus</name>
    <name type="common">Fire moss</name>
    <name type="synonym">Dicranum purpureum</name>
    <dbReference type="NCBI Taxonomy" id="3225"/>
    <lineage>
        <taxon>Eukaryota</taxon>
        <taxon>Viridiplantae</taxon>
        <taxon>Streptophyta</taxon>
        <taxon>Embryophyta</taxon>
        <taxon>Bryophyta</taxon>
        <taxon>Bryophytina</taxon>
        <taxon>Bryopsida</taxon>
        <taxon>Dicranidae</taxon>
        <taxon>Pseudoditrichales</taxon>
        <taxon>Ditrichaceae</taxon>
        <taxon>Ceratodon</taxon>
    </lineage>
</organism>
<sequence length="70" mass="7956">MNLPLRWEHQCQVAVAGPSLSKVRRSKYTRSGDPQFRHHRIIGTLTSASGCLICLHFHSFLVCDEVGFLF</sequence>
<evidence type="ECO:0000313" key="2">
    <source>
        <dbReference type="Proteomes" id="UP000822688"/>
    </source>
</evidence>
<reference evidence="1" key="1">
    <citation type="submission" date="2020-06" db="EMBL/GenBank/DDBJ databases">
        <title>WGS assembly of Ceratodon purpureus strain R40.</title>
        <authorList>
            <person name="Carey S.B."/>
            <person name="Jenkins J."/>
            <person name="Shu S."/>
            <person name="Lovell J.T."/>
            <person name="Sreedasyam A."/>
            <person name="Maumus F."/>
            <person name="Tiley G.P."/>
            <person name="Fernandez-Pozo N."/>
            <person name="Barry K."/>
            <person name="Chen C."/>
            <person name="Wang M."/>
            <person name="Lipzen A."/>
            <person name="Daum C."/>
            <person name="Saski C.A."/>
            <person name="Payton A.C."/>
            <person name="Mcbreen J.C."/>
            <person name="Conrad R.E."/>
            <person name="Kollar L.M."/>
            <person name="Olsson S."/>
            <person name="Huttunen S."/>
            <person name="Landis J.B."/>
            <person name="Wickett N.J."/>
            <person name="Johnson M.G."/>
            <person name="Rensing S.A."/>
            <person name="Grimwood J."/>
            <person name="Schmutz J."/>
            <person name="Mcdaniel S.F."/>
        </authorList>
    </citation>
    <scope>NUCLEOTIDE SEQUENCE</scope>
    <source>
        <strain evidence="1">R40</strain>
    </source>
</reference>
<keyword evidence="2" id="KW-1185">Reference proteome</keyword>
<proteinExistence type="predicted"/>
<accession>A0A8T0J1T8</accession>
<comment type="caution">
    <text evidence="1">The sequence shown here is derived from an EMBL/GenBank/DDBJ whole genome shotgun (WGS) entry which is preliminary data.</text>
</comment>
<name>A0A8T0J1T8_CERPU</name>